<reference evidence="4" key="1">
    <citation type="journal article" date="2023" name="Insect Mol. Biol.">
        <title>Genome sequencing provides insights into the evolution of gene families encoding plant cell wall-degrading enzymes in longhorned beetles.</title>
        <authorList>
            <person name="Shin N.R."/>
            <person name="Okamura Y."/>
            <person name="Kirsch R."/>
            <person name="Pauchet Y."/>
        </authorList>
    </citation>
    <scope>NUCLEOTIDE SEQUENCE</scope>
    <source>
        <strain evidence="4">MMC_N1</strain>
    </source>
</reference>
<protein>
    <recommendedName>
        <fullName evidence="3">CCN TSP1 domain-containing protein</fullName>
    </recommendedName>
</protein>
<dbReference type="PANTHER" id="PTHR11348:SF17">
    <property type="entry name" value="CCN"/>
    <property type="match status" value="1"/>
</dbReference>
<feature type="compositionally biased region" description="Polar residues" evidence="2">
    <location>
        <begin position="253"/>
        <end position="266"/>
    </location>
</feature>
<dbReference type="InterPro" id="IPR050941">
    <property type="entry name" value="CCN"/>
</dbReference>
<keyword evidence="5" id="KW-1185">Reference proteome</keyword>
<evidence type="ECO:0000259" key="3">
    <source>
        <dbReference type="Pfam" id="PF19035"/>
    </source>
</evidence>
<feature type="domain" description="CCN TSP1" evidence="3">
    <location>
        <begin position="182"/>
        <end position="215"/>
    </location>
</feature>
<organism evidence="4 5">
    <name type="scientific">Molorchus minor</name>
    <dbReference type="NCBI Taxonomy" id="1323400"/>
    <lineage>
        <taxon>Eukaryota</taxon>
        <taxon>Metazoa</taxon>
        <taxon>Ecdysozoa</taxon>
        <taxon>Arthropoda</taxon>
        <taxon>Hexapoda</taxon>
        <taxon>Insecta</taxon>
        <taxon>Pterygota</taxon>
        <taxon>Neoptera</taxon>
        <taxon>Endopterygota</taxon>
        <taxon>Coleoptera</taxon>
        <taxon>Polyphaga</taxon>
        <taxon>Cucujiformia</taxon>
        <taxon>Chrysomeloidea</taxon>
        <taxon>Cerambycidae</taxon>
        <taxon>Lamiinae</taxon>
        <taxon>Monochamini</taxon>
        <taxon>Molorchus</taxon>
    </lineage>
</organism>
<evidence type="ECO:0000313" key="4">
    <source>
        <dbReference type="EMBL" id="KAJ8965868.1"/>
    </source>
</evidence>
<dbReference type="InterPro" id="IPR043973">
    <property type="entry name" value="TSP1_CCN"/>
</dbReference>
<keyword evidence="1" id="KW-0732">Signal</keyword>
<dbReference type="Proteomes" id="UP001162164">
    <property type="component" value="Unassembled WGS sequence"/>
</dbReference>
<dbReference type="EMBL" id="JAPWTJ010002506">
    <property type="protein sequence ID" value="KAJ8965868.1"/>
    <property type="molecule type" value="Genomic_DNA"/>
</dbReference>
<comment type="caution">
    <text evidence="4">The sequence shown here is derived from an EMBL/GenBank/DDBJ whole genome shotgun (WGS) entry which is preliminary data.</text>
</comment>
<dbReference type="Pfam" id="PF19035">
    <property type="entry name" value="TSP1_CCN"/>
    <property type="match status" value="1"/>
</dbReference>
<proteinExistence type="predicted"/>
<name>A0ABQ9IV01_9CUCU</name>
<accession>A0ABQ9IV01</accession>
<evidence type="ECO:0000256" key="1">
    <source>
        <dbReference type="ARBA" id="ARBA00022729"/>
    </source>
</evidence>
<evidence type="ECO:0000313" key="5">
    <source>
        <dbReference type="Proteomes" id="UP001162164"/>
    </source>
</evidence>
<sequence length="266" mass="29750">MEGNVSEQEQNNTFKSAINKSRHPDVRSYLNSNIKQRICLHKFPIHPTFFYPQRDSYISDGEVVEVRVTKILEPVTGSRTIAFLMGNGLAVFDKINFSDIYLKTFLGISELSRVLKTNIETNMTLQYVINDAVPNGTYGCSSLCPQEHILPICQHPRLVEIPGQCCREWMCDSQTAEQPPSCQPAFSRWSTCSNACGTGLSTRRSNLNARCQPNTGNSYMPDEKVFRCNPNRLSKKVSSSKGRPGKPFAGGTTFLSGGQYSRSPFE</sequence>
<dbReference type="PANTHER" id="PTHR11348">
    <property type="entry name" value="CONNECTIVE TISSUE GROWTH FACTOR-RELATED"/>
    <property type="match status" value="1"/>
</dbReference>
<evidence type="ECO:0000256" key="2">
    <source>
        <dbReference type="SAM" id="MobiDB-lite"/>
    </source>
</evidence>
<gene>
    <name evidence="4" type="ORF">NQ317_011966</name>
</gene>
<feature type="region of interest" description="Disordered" evidence="2">
    <location>
        <begin position="233"/>
        <end position="266"/>
    </location>
</feature>